<dbReference type="RefSeq" id="WP_202854929.1">
    <property type="nucleotide sequence ID" value="NZ_JAEUGD010000010.1"/>
</dbReference>
<keyword evidence="2" id="KW-1185">Reference proteome</keyword>
<evidence type="ECO:0000313" key="2">
    <source>
        <dbReference type="Proteomes" id="UP000614216"/>
    </source>
</evidence>
<dbReference type="AlphaFoldDB" id="A0A937KCM4"/>
<proteinExistence type="predicted"/>
<dbReference type="EMBL" id="JAEUGD010000010">
    <property type="protein sequence ID" value="MBL6445383.1"/>
    <property type="molecule type" value="Genomic_DNA"/>
</dbReference>
<evidence type="ECO:0000313" key="1">
    <source>
        <dbReference type="EMBL" id="MBL6445383.1"/>
    </source>
</evidence>
<sequence length="129" mass="14832">MLEFDIKSPQDTLGVVKATVHKSGKLGFSSGAIKMLGLENEGHRYYKVATNKADSEDDSLYLIVASKGEEDVFKASKAGQYYYLRVKHVLDEMTVDYKNEKVIYDIRKVEEKEIKYYKLTRRKPISRAN</sequence>
<reference evidence="1" key="1">
    <citation type="submission" date="2021-01" db="EMBL/GenBank/DDBJ databases">
        <title>Fulvivirga kasyanovii gen. nov., sp nov., a novel member of the phylum Bacteroidetes isolated from seawater in a mussel farm.</title>
        <authorList>
            <person name="Zhao L.-H."/>
            <person name="Wang Z.-J."/>
        </authorList>
    </citation>
    <scope>NUCLEOTIDE SEQUENCE</scope>
    <source>
        <strain evidence="1">29W222</strain>
    </source>
</reference>
<dbReference type="Proteomes" id="UP000614216">
    <property type="component" value="Unassembled WGS sequence"/>
</dbReference>
<organism evidence="1 2">
    <name type="scientific">Fulvivirga marina</name>
    <dbReference type="NCBI Taxonomy" id="2494733"/>
    <lineage>
        <taxon>Bacteria</taxon>
        <taxon>Pseudomonadati</taxon>
        <taxon>Bacteroidota</taxon>
        <taxon>Cytophagia</taxon>
        <taxon>Cytophagales</taxon>
        <taxon>Fulvivirgaceae</taxon>
        <taxon>Fulvivirga</taxon>
    </lineage>
</organism>
<gene>
    <name evidence="1" type="ORF">JMN32_03635</name>
</gene>
<protein>
    <submittedName>
        <fullName evidence="1">Uncharacterized protein</fullName>
    </submittedName>
</protein>
<name>A0A937KCM4_9BACT</name>
<comment type="caution">
    <text evidence="1">The sequence shown here is derived from an EMBL/GenBank/DDBJ whole genome shotgun (WGS) entry which is preliminary data.</text>
</comment>
<accession>A0A937KCM4</accession>